<evidence type="ECO:0000313" key="4">
    <source>
        <dbReference type="EMBL" id="MEQ2473123.1"/>
    </source>
</evidence>
<dbReference type="RefSeq" id="WP_349164897.1">
    <property type="nucleotide sequence ID" value="NZ_JBBMFE010000011.1"/>
</dbReference>
<comment type="caution">
    <text evidence="4">The sequence shown here is derived from an EMBL/GenBank/DDBJ whole genome shotgun (WGS) entry which is preliminary data.</text>
</comment>
<dbReference type="Proteomes" id="UP001438008">
    <property type="component" value="Unassembled WGS sequence"/>
</dbReference>
<evidence type="ECO:0000313" key="5">
    <source>
        <dbReference type="Proteomes" id="UP001438008"/>
    </source>
</evidence>
<accession>A0ABV1FJ69</accession>
<keyword evidence="3" id="KW-0812">Transmembrane</keyword>
<feature type="transmembrane region" description="Helical" evidence="3">
    <location>
        <begin position="37"/>
        <end position="56"/>
    </location>
</feature>
<sequence length="123" mass="14486">MEKRRKTGCGNSFQNESEAEGAMTTKTRRGMNRRKRMGYRLIVLTVMCLLVTGFYAKHRLQQKNAAYQKQEEQLMAQIEEEEQRSKDIEELGKYVQTKKYVEEVAKERLGLVYPDEILFKAKE</sequence>
<proteinExistence type="predicted"/>
<evidence type="ECO:0000256" key="2">
    <source>
        <dbReference type="SAM" id="MobiDB-lite"/>
    </source>
</evidence>
<feature type="coiled-coil region" evidence="1">
    <location>
        <begin position="57"/>
        <end position="91"/>
    </location>
</feature>
<dbReference type="Pfam" id="PF04977">
    <property type="entry name" value="DivIC"/>
    <property type="match status" value="1"/>
</dbReference>
<keyword evidence="1" id="KW-0175">Coiled coil</keyword>
<reference evidence="4 5" key="1">
    <citation type="submission" date="2024-03" db="EMBL/GenBank/DDBJ databases">
        <title>Human intestinal bacterial collection.</title>
        <authorList>
            <person name="Pauvert C."/>
            <person name="Hitch T.C.A."/>
            <person name="Clavel T."/>
        </authorList>
    </citation>
    <scope>NUCLEOTIDE SEQUENCE [LARGE SCALE GENOMIC DNA]</scope>
    <source>
        <strain evidence="4 5">CLA-AA-H132</strain>
    </source>
</reference>
<evidence type="ECO:0000256" key="1">
    <source>
        <dbReference type="SAM" id="Coils"/>
    </source>
</evidence>
<organism evidence="4 5">
    <name type="scientific">Laedolimicola intestinihominis</name>
    <dbReference type="NCBI Taxonomy" id="3133166"/>
    <lineage>
        <taxon>Bacteria</taxon>
        <taxon>Bacillati</taxon>
        <taxon>Bacillota</taxon>
        <taxon>Clostridia</taxon>
        <taxon>Lachnospirales</taxon>
        <taxon>Lachnospiraceae</taxon>
        <taxon>Laedolimicola</taxon>
    </lineage>
</organism>
<dbReference type="InterPro" id="IPR007060">
    <property type="entry name" value="FtsL/DivIC"/>
</dbReference>
<dbReference type="EMBL" id="JBBMFE010000011">
    <property type="protein sequence ID" value="MEQ2473123.1"/>
    <property type="molecule type" value="Genomic_DNA"/>
</dbReference>
<gene>
    <name evidence="4" type="ORF">WMO29_11595</name>
</gene>
<keyword evidence="3" id="KW-1133">Transmembrane helix</keyword>
<protein>
    <submittedName>
        <fullName evidence="4">Septum formation initiator family protein</fullName>
    </submittedName>
</protein>
<name>A0ABV1FJ69_9FIRM</name>
<feature type="region of interest" description="Disordered" evidence="2">
    <location>
        <begin position="1"/>
        <end position="31"/>
    </location>
</feature>
<evidence type="ECO:0000256" key="3">
    <source>
        <dbReference type="SAM" id="Phobius"/>
    </source>
</evidence>
<keyword evidence="5" id="KW-1185">Reference proteome</keyword>
<keyword evidence="3" id="KW-0472">Membrane</keyword>